<dbReference type="PANTHER" id="PTHR31361">
    <property type="entry name" value="BETA-GLUCAN SYNTHESIS-ASSOCIATED PROTEIN KRE6-RELATED"/>
    <property type="match status" value="1"/>
</dbReference>
<keyword evidence="5 11" id="KW-1133">Transmembrane helix</keyword>
<protein>
    <recommendedName>
        <fullName evidence="13">GH16 domain-containing protein</fullName>
    </recommendedName>
</protein>
<feature type="compositionally biased region" description="Low complexity" evidence="10">
    <location>
        <begin position="68"/>
        <end position="80"/>
    </location>
</feature>
<proteinExistence type="inferred from homology"/>
<dbReference type="EMBL" id="CAKOGP040001758">
    <property type="protein sequence ID" value="CAJ1949520.1"/>
    <property type="molecule type" value="Genomic_DNA"/>
</dbReference>
<keyword evidence="4" id="KW-0735">Signal-anchor</keyword>
<reference evidence="14" key="1">
    <citation type="submission" date="2023-08" db="EMBL/GenBank/DDBJ databases">
        <authorList>
            <person name="Audoor S."/>
            <person name="Bilcke G."/>
        </authorList>
    </citation>
    <scope>NUCLEOTIDE SEQUENCE</scope>
</reference>
<feature type="region of interest" description="Disordered" evidence="10">
    <location>
        <begin position="33"/>
        <end position="80"/>
    </location>
</feature>
<dbReference type="InterPro" id="IPR000742">
    <property type="entry name" value="EGF"/>
</dbReference>
<keyword evidence="7" id="KW-1015">Disulfide bond</keyword>
<dbReference type="InterPro" id="IPR013320">
    <property type="entry name" value="ConA-like_dom_sf"/>
</dbReference>
<dbReference type="Pfam" id="PF23106">
    <property type="entry name" value="EGF_Teneurin"/>
    <property type="match status" value="1"/>
</dbReference>
<keyword evidence="3 11" id="KW-0812">Transmembrane</keyword>
<name>A0AAD2JHB1_9STRA</name>
<evidence type="ECO:0000256" key="3">
    <source>
        <dbReference type="ARBA" id="ARBA00022692"/>
    </source>
</evidence>
<evidence type="ECO:0000256" key="11">
    <source>
        <dbReference type="SAM" id="Phobius"/>
    </source>
</evidence>
<dbReference type="AlphaFoldDB" id="A0AAD2JHB1"/>
<dbReference type="Pfam" id="PF03935">
    <property type="entry name" value="SKN1_KRE6_Sbg1"/>
    <property type="match status" value="1"/>
</dbReference>
<evidence type="ECO:0000256" key="9">
    <source>
        <dbReference type="ARBA" id="ARBA00023316"/>
    </source>
</evidence>
<keyword evidence="15" id="KW-1185">Reference proteome</keyword>
<accession>A0AAD2JHB1</accession>
<evidence type="ECO:0000256" key="4">
    <source>
        <dbReference type="ARBA" id="ARBA00022968"/>
    </source>
</evidence>
<comment type="subcellular location">
    <subcellularLocation>
        <location evidence="1">Membrane</location>
        <topology evidence="1">Single-pass type II membrane protein</topology>
    </subcellularLocation>
</comment>
<evidence type="ECO:0000256" key="6">
    <source>
        <dbReference type="ARBA" id="ARBA00023136"/>
    </source>
</evidence>
<feature type="domain" description="GH16" evidence="13">
    <location>
        <begin position="87"/>
        <end position="491"/>
    </location>
</feature>
<dbReference type="GO" id="GO:0015926">
    <property type="term" value="F:glucosidase activity"/>
    <property type="evidence" value="ECO:0007669"/>
    <property type="project" value="TreeGrafter"/>
</dbReference>
<dbReference type="GO" id="GO:0006078">
    <property type="term" value="P:(1-&gt;6)-beta-D-glucan biosynthetic process"/>
    <property type="evidence" value="ECO:0007669"/>
    <property type="project" value="TreeGrafter"/>
</dbReference>
<dbReference type="Gene3D" id="2.10.25.10">
    <property type="entry name" value="Laminin"/>
    <property type="match status" value="1"/>
</dbReference>
<feature type="signal peptide" evidence="12">
    <location>
        <begin position="1"/>
        <end position="25"/>
    </location>
</feature>
<dbReference type="GO" id="GO:0071555">
    <property type="term" value="P:cell wall organization"/>
    <property type="evidence" value="ECO:0007669"/>
    <property type="project" value="UniProtKB-KW"/>
</dbReference>
<feature type="compositionally biased region" description="Basic and acidic residues" evidence="10">
    <location>
        <begin position="53"/>
        <end position="67"/>
    </location>
</feature>
<evidence type="ECO:0000256" key="2">
    <source>
        <dbReference type="ARBA" id="ARBA00010962"/>
    </source>
</evidence>
<keyword evidence="9" id="KW-0961">Cell wall biogenesis/degradation</keyword>
<dbReference type="GO" id="GO:0005886">
    <property type="term" value="C:plasma membrane"/>
    <property type="evidence" value="ECO:0007669"/>
    <property type="project" value="TreeGrafter"/>
</dbReference>
<gene>
    <name evidence="14" type="ORF">CYCCA115_LOCUS12137</name>
</gene>
<feature type="transmembrane region" description="Helical" evidence="11">
    <location>
        <begin position="599"/>
        <end position="618"/>
    </location>
</feature>
<evidence type="ECO:0000259" key="13">
    <source>
        <dbReference type="PROSITE" id="PS51762"/>
    </source>
</evidence>
<comment type="caution">
    <text evidence="14">The sequence shown here is derived from an EMBL/GenBank/DDBJ whole genome shotgun (WGS) entry which is preliminary data.</text>
</comment>
<dbReference type="Proteomes" id="UP001295423">
    <property type="component" value="Unassembled WGS sequence"/>
</dbReference>
<evidence type="ECO:0000256" key="7">
    <source>
        <dbReference type="ARBA" id="ARBA00023157"/>
    </source>
</evidence>
<dbReference type="InterPro" id="IPR005629">
    <property type="entry name" value="Skn1/Kre6/Sbg1"/>
</dbReference>
<evidence type="ECO:0000256" key="1">
    <source>
        <dbReference type="ARBA" id="ARBA00004606"/>
    </source>
</evidence>
<dbReference type="PROSITE" id="PS00022">
    <property type="entry name" value="EGF_1"/>
    <property type="match status" value="1"/>
</dbReference>
<sequence>MSFSMERLVVIALLIQFCTFNLVASDWIDPDTPEEAKTTQPLTVTPYFVRKTAPKEDSDSKKEKNETKAPTTAAPTFAPTIKPTPFPTYSSHKYELVFSEEFNTPDRTFEDGTDPRWTSLEKNDYTNDALHYYSTSNARTKDGSLVIKTEASDTDVVGFDDVKRKNTHVTKHFKSAMLQTWNKFCFTGGIIEAEVELPGKHNVGGLWPAFWLLGNLARHTYVGSSEHIWPWSSGVCTTKSFSAQHISACREVGHYGMLPHVGRGSPEMDIFEVQPGDIKANNGPFLRSSVGQPFMSASFQVAPGLSNFRPGPGYWPGPGQWYTGLVGGKNTSLNVGFYGNYNHFRGDPHPEKSDYWSDAISYNRQLDASHFNGSHTYRLEWDVPTAEKDGYLHWFLDGELVLAINGTGVATAGEGSEISSEPSYIILNTAVSKQWGFPIQCPAGCECKEFDCHSSNYSAQCGFSPGFCKMMLEGDPEYKINSIRVYQNPDFEEQKVGCSTPERPTRRYIEGHADLYKEDKDERPLKSIQQGRGNCRPGVTNNARDICGGAEHGTCTRGKVCECKKGWTGPHCLASAGYNTIEWDVPDSIADLGFIPPSMFPRALLIGLLLIIVAFFLAMQLRSRLGGWTPIPEVDTKPRSWRGPS</sequence>
<evidence type="ECO:0000256" key="5">
    <source>
        <dbReference type="ARBA" id="ARBA00022989"/>
    </source>
</evidence>
<evidence type="ECO:0000256" key="10">
    <source>
        <dbReference type="SAM" id="MobiDB-lite"/>
    </source>
</evidence>
<feature type="chain" id="PRO_5041933162" description="GH16 domain-containing protein" evidence="12">
    <location>
        <begin position="26"/>
        <end position="645"/>
    </location>
</feature>
<keyword evidence="8" id="KW-0325">Glycoprotein</keyword>
<evidence type="ECO:0000256" key="8">
    <source>
        <dbReference type="ARBA" id="ARBA00023180"/>
    </source>
</evidence>
<evidence type="ECO:0000313" key="15">
    <source>
        <dbReference type="Proteomes" id="UP001295423"/>
    </source>
</evidence>
<organism evidence="14 15">
    <name type="scientific">Cylindrotheca closterium</name>
    <dbReference type="NCBI Taxonomy" id="2856"/>
    <lineage>
        <taxon>Eukaryota</taxon>
        <taxon>Sar</taxon>
        <taxon>Stramenopiles</taxon>
        <taxon>Ochrophyta</taxon>
        <taxon>Bacillariophyta</taxon>
        <taxon>Bacillariophyceae</taxon>
        <taxon>Bacillariophycidae</taxon>
        <taxon>Bacillariales</taxon>
        <taxon>Bacillariaceae</taxon>
        <taxon>Cylindrotheca</taxon>
    </lineage>
</organism>
<dbReference type="PROSITE" id="PS51762">
    <property type="entry name" value="GH16_2"/>
    <property type="match status" value="1"/>
</dbReference>
<comment type="similarity">
    <text evidence="2">Belongs to the SKN1/KRE6 family.</text>
</comment>
<dbReference type="PANTHER" id="PTHR31361:SF1">
    <property type="entry name" value="BETA-GLUCAN SYNTHESIS-ASSOCIATED PROTEIN KRE6-RELATED"/>
    <property type="match status" value="1"/>
</dbReference>
<evidence type="ECO:0000256" key="12">
    <source>
        <dbReference type="SAM" id="SignalP"/>
    </source>
</evidence>
<dbReference type="InterPro" id="IPR000757">
    <property type="entry name" value="Beta-glucanase-like"/>
</dbReference>
<dbReference type="Gene3D" id="2.60.120.200">
    <property type="match status" value="1"/>
</dbReference>
<dbReference type="PROSITE" id="PS01186">
    <property type="entry name" value="EGF_2"/>
    <property type="match status" value="1"/>
</dbReference>
<keyword evidence="12" id="KW-0732">Signal</keyword>
<evidence type="ECO:0000313" key="14">
    <source>
        <dbReference type="EMBL" id="CAJ1949520.1"/>
    </source>
</evidence>
<dbReference type="GO" id="GO:0005789">
    <property type="term" value="C:endoplasmic reticulum membrane"/>
    <property type="evidence" value="ECO:0007669"/>
    <property type="project" value="TreeGrafter"/>
</dbReference>
<keyword evidence="6 11" id="KW-0472">Membrane</keyword>
<dbReference type="SUPFAM" id="SSF49899">
    <property type="entry name" value="Concanavalin A-like lectins/glucanases"/>
    <property type="match status" value="1"/>
</dbReference>